<evidence type="ECO:0000256" key="4">
    <source>
        <dbReference type="ARBA" id="ARBA00022832"/>
    </source>
</evidence>
<evidence type="ECO:0000259" key="10">
    <source>
        <dbReference type="Pfam" id="PF08545"/>
    </source>
</evidence>
<keyword evidence="12" id="KW-1185">Reference proteome</keyword>
<evidence type="ECO:0000256" key="6">
    <source>
        <dbReference type="ARBA" id="ARBA00023160"/>
    </source>
</evidence>
<keyword evidence="3 8" id="KW-0808">Transferase</keyword>
<dbReference type="Pfam" id="PF08545">
    <property type="entry name" value="ACP_syn_III"/>
    <property type="match status" value="1"/>
</dbReference>
<proteinExistence type="inferred from homology"/>
<dbReference type="Pfam" id="PF08541">
    <property type="entry name" value="ACP_syn_III_C"/>
    <property type="match status" value="1"/>
</dbReference>
<feature type="active site" evidence="8">
    <location>
        <position position="250"/>
    </location>
</feature>
<comment type="similarity">
    <text evidence="1 8">Belongs to the thiolase-like superfamily. FabH family.</text>
</comment>
<dbReference type="RefSeq" id="WP_165278741.1">
    <property type="nucleotide sequence ID" value="NZ_BAABGS010000075.1"/>
</dbReference>
<comment type="pathway">
    <text evidence="8">Lipid metabolism; fatty acid biosynthesis.</text>
</comment>
<evidence type="ECO:0000256" key="7">
    <source>
        <dbReference type="ARBA" id="ARBA00023268"/>
    </source>
</evidence>
<evidence type="ECO:0000256" key="8">
    <source>
        <dbReference type="HAMAP-Rule" id="MF_01815"/>
    </source>
</evidence>
<evidence type="ECO:0000259" key="9">
    <source>
        <dbReference type="Pfam" id="PF08541"/>
    </source>
</evidence>
<dbReference type="InterPro" id="IPR013751">
    <property type="entry name" value="ACP_syn_III_N"/>
</dbReference>
<reference evidence="12" key="1">
    <citation type="journal article" date="2019" name="Int. J. Syst. Evol. Microbiol.">
        <title>The Global Catalogue of Microorganisms (GCM) 10K type strain sequencing project: providing services to taxonomists for standard genome sequencing and annotation.</title>
        <authorList>
            <consortium name="The Broad Institute Genomics Platform"/>
            <consortium name="The Broad Institute Genome Sequencing Center for Infectious Disease"/>
            <person name="Wu L."/>
            <person name="Ma J."/>
        </authorList>
    </citation>
    <scope>NUCLEOTIDE SEQUENCE [LARGE SCALE GENOMIC DNA]</scope>
    <source>
        <strain evidence="12">KCTC 23707</strain>
    </source>
</reference>
<comment type="domain">
    <text evidence="8">The last Arg residue of the ACP-binding site is essential for the weak association between ACP/AcpP and FabH.</text>
</comment>
<dbReference type="PANTHER" id="PTHR43091:SF1">
    <property type="entry name" value="BETA-KETOACYL-[ACYL-CARRIER-PROTEIN] SYNTHASE III, CHLOROPLASTIC"/>
    <property type="match status" value="1"/>
</dbReference>
<comment type="function">
    <text evidence="8">Catalyzes the condensation reaction of fatty acid synthesis by the addition to an acyl acceptor of two carbons from malonyl-ACP. Catalyzes the first condensation reaction which initiates fatty acid synthesis and may therefore play a role in governing the total rate of fatty acid production. Possesses both acetoacetyl-ACP synthase and acetyl transacylase activities. Its substrate specificity determines the biosynthesis of branched-chain and/or straight-chain of fatty acids.</text>
</comment>
<comment type="subunit">
    <text evidence="8">Homodimer.</text>
</comment>
<gene>
    <name evidence="8" type="primary">fabH</name>
    <name evidence="11" type="ORF">ACFSMZ_09840</name>
</gene>
<keyword evidence="2 8" id="KW-0444">Lipid biosynthesis</keyword>
<evidence type="ECO:0000256" key="3">
    <source>
        <dbReference type="ARBA" id="ARBA00022679"/>
    </source>
</evidence>
<feature type="active site" evidence="8">
    <location>
        <position position="113"/>
    </location>
</feature>
<dbReference type="InterPro" id="IPR016039">
    <property type="entry name" value="Thiolase-like"/>
</dbReference>
<evidence type="ECO:0000256" key="1">
    <source>
        <dbReference type="ARBA" id="ARBA00008642"/>
    </source>
</evidence>
<keyword evidence="6 8" id="KW-0275">Fatty acid biosynthesis</keyword>
<dbReference type="PANTHER" id="PTHR43091">
    <property type="entry name" value="3-OXOACYL-[ACYL-CARRIER-PROTEIN] SYNTHASE"/>
    <property type="match status" value="1"/>
</dbReference>
<evidence type="ECO:0000313" key="11">
    <source>
        <dbReference type="EMBL" id="MFD2260066.1"/>
    </source>
</evidence>
<evidence type="ECO:0000313" key="12">
    <source>
        <dbReference type="Proteomes" id="UP001597373"/>
    </source>
</evidence>
<dbReference type="SUPFAM" id="SSF53901">
    <property type="entry name" value="Thiolase-like"/>
    <property type="match status" value="1"/>
</dbReference>
<dbReference type="InterPro" id="IPR013747">
    <property type="entry name" value="ACP_syn_III_C"/>
</dbReference>
<comment type="catalytic activity">
    <reaction evidence="8">
        <text>malonyl-[ACP] + acetyl-CoA + H(+) = 3-oxobutanoyl-[ACP] + CO2 + CoA</text>
        <dbReference type="Rhea" id="RHEA:12080"/>
        <dbReference type="Rhea" id="RHEA-COMP:9623"/>
        <dbReference type="Rhea" id="RHEA-COMP:9625"/>
        <dbReference type="ChEBI" id="CHEBI:15378"/>
        <dbReference type="ChEBI" id="CHEBI:16526"/>
        <dbReference type="ChEBI" id="CHEBI:57287"/>
        <dbReference type="ChEBI" id="CHEBI:57288"/>
        <dbReference type="ChEBI" id="CHEBI:78449"/>
        <dbReference type="ChEBI" id="CHEBI:78450"/>
        <dbReference type="EC" id="2.3.1.180"/>
    </reaction>
</comment>
<dbReference type="GO" id="GO:0033818">
    <property type="term" value="F:beta-ketoacyl-acyl-carrier-protein synthase III activity"/>
    <property type="evidence" value="ECO:0007669"/>
    <property type="project" value="UniProtKB-EC"/>
</dbReference>
<dbReference type="Gene3D" id="3.40.47.10">
    <property type="match status" value="1"/>
</dbReference>
<feature type="domain" description="Beta-ketoacyl-[acyl-carrier-protein] synthase III N-terminal" evidence="10">
    <location>
        <begin position="107"/>
        <end position="190"/>
    </location>
</feature>
<keyword evidence="4 8" id="KW-0276">Fatty acid metabolism</keyword>
<keyword evidence="7 8" id="KW-0511">Multifunctional enzyme</keyword>
<comment type="subcellular location">
    <subcellularLocation>
        <location evidence="8">Cytoplasm</location>
    </subcellularLocation>
</comment>
<dbReference type="EC" id="2.3.1.180" evidence="8"/>
<keyword evidence="8 11" id="KW-0012">Acyltransferase</keyword>
<keyword evidence="8" id="KW-0963">Cytoplasm</keyword>
<protein>
    <recommendedName>
        <fullName evidence="8">Beta-ketoacyl-[acyl-carrier-protein] synthase III</fullName>
        <shortName evidence="8">Beta-ketoacyl-ACP synthase III</shortName>
        <shortName evidence="8">KAS III</shortName>
        <ecNumber evidence="8">2.3.1.180</ecNumber>
    </recommendedName>
    <alternativeName>
        <fullName evidence="8">3-oxoacyl-[acyl-carrier-protein] synthase 3</fullName>
    </alternativeName>
    <alternativeName>
        <fullName evidence="8">3-oxoacyl-[acyl-carrier-protein] synthase III</fullName>
    </alternativeName>
</protein>
<feature type="domain" description="Beta-ketoacyl-[acyl-carrier-protein] synthase III C-terminal" evidence="9">
    <location>
        <begin position="235"/>
        <end position="323"/>
    </location>
</feature>
<dbReference type="NCBIfam" id="NF006829">
    <property type="entry name" value="PRK09352.1"/>
    <property type="match status" value="1"/>
</dbReference>
<comment type="caution">
    <text evidence="11">The sequence shown here is derived from an EMBL/GenBank/DDBJ whole genome shotgun (WGS) entry which is preliminary data.</text>
</comment>
<keyword evidence="5 8" id="KW-0443">Lipid metabolism</keyword>
<dbReference type="InterPro" id="IPR004655">
    <property type="entry name" value="FabH"/>
</dbReference>
<evidence type="ECO:0000256" key="2">
    <source>
        <dbReference type="ARBA" id="ARBA00022516"/>
    </source>
</evidence>
<dbReference type="Proteomes" id="UP001597373">
    <property type="component" value="Unassembled WGS sequence"/>
</dbReference>
<dbReference type="HAMAP" id="MF_01815">
    <property type="entry name" value="FabH"/>
    <property type="match status" value="1"/>
</dbReference>
<accession>A0ABW5DHT8</accession>
<dbReference type="CDD" id="cd00830">
    <property type="entry name" value="KAS_III"/>
    <property type="match status" value="1"/>
</dbReference>
<dbReference type="EMBL" id="JBHUIR010000034">
    <property type="protein sequence ID" value="MFD2260066.1"/>
    <property type="molecule type" value="Genomic_DNA"/>
</dbReference>
<dbReference type="NCBIfam" id="TIGR00747">
    <property type="entry name" value="fabH"/>
    <property type="match status" value="1"/>
</dbReference>
<sequence length="323" mass="34371">MIRSAIIGVGSALPRRIMTNKDFEKLVDTSDEWIVQRTGIEQRHIAGDDETTVSLGEAAARAALENAGLTPDDIDLIVVATATPNNTFPASAVEIQQRLGMQHGFAFDMQAVCSGFVYAITCADLHIRGGMAKRALVIGAETFSRILDWSDRTTCVLFGDGAGAVVLEATEGKGTVEDRGILASSLRSDGSHKEKLFVDGGPSTTGTVGHLRMQGREVFKHAVGMITDVIEDVFAKTGVTAEDIDWFVPHQANKRIIDASAKKLGIAEEKVIITVNKHGNTSAASVPLALACAVAEGKIKKGDLVLLEAMGGGFTWGAVLLRW</sequence>
<feature type="region of interest" description="ACP-binding" evidence="8">
    <location>
        <begin position="251"/>
        <end position="255"/>
    </location>
</feature>
<organism evidence="11 12">
    <name type="scientific">Chelativorans composti</name>
    <dbReference type="NCBI Taxonomy" id="768533"/>
    <lineage>
        <taxon>Bacteria</taxon>
        <taxon>Pseudomonadati</taxon>
        <taxon>Pseudomonadota</taxon>
        <taxon>Alphaproteobacteria</taxon>
        <taxon>Hyphomicrobiales</taxon>
        <taxon>Phyllobacteriaceae</taxon>
        <taxon>Chelativorans</taxon>
    </lineage>
</organism>
<evidence type="ECO:0000256" key="5">
    <source>
        <dbReference type="ARBA" id="ARBA00023098"/>
    </source>
</evidence>
<feature type="active site" evidence="8">
    <location>
        <position position="280"/>
    </location>
</feature>
<name>A0ABW5DHT8_9HYPH</name>